<accession>A0ABV5WQZ1</accession>
<dbReference type="InterPro" id="IPR002104">
    <property type="entry name" value="Integrase_catalytic"/>
</dbReference>
<evidence type="ECO:0000313" key="4">
    <source>
        <dbReference type="Proteomes" id="UP001589691"/>
    </source>
</evidence>
<name>A0ABV5WQZ1_9LACO</name>
<protein>
    <submittedName>
        <fullName evidence="3">Tyrosine-type recombinase/integrase</fullName>
    </submittedName>
</protein>
<evidence type="ECO:0000313" key="3">
    <source>
        <dbReference type="EMBL" id="MFB9768546.1"/>
    </source>
</evidence>
<dbReference type="PROSITE" id="PS51898">
    <property type="entry name" value="TYR_RECOMBINASE"/>
    <property type="match status" value="1"/>
</dbReference>
<dbReference type="Gene3D" id="1.10.443.10">
    <property type="entry name" value="Intergrase catalytic core"/>
    <property type="match status" value="1"/>
</dbReference>
<dbReference type="SUPFAM" id="SSF56349">
    <property type="entry name" value="DNA breaking-rejoining enzymes"/>
    <property type="match status" value="1"/>
</dbReference>
<dbReference type="Proteomes" id="UP001589691">
    <property type="component" value="Unassembled WGS sequence"/>
</dbReference>
<dbReference type="RefSeq" id="WP_379809995.1">
    <property type="nucleotide sequence ID" value="NZ_JBHLZY010000004.1"/>
</dbReference>
<evidence type="ECO:0000259" key="2">
    <source>
        <dbReference type="PROSITE" id="PS51898"/>
    </source>
</evidence>
<dbReference type="InterPro" id="IPR013762">
    <property type="entry name" value="Integrase-like_cat_sf"/>
</dbReference>
<feature type="domain" description="Tyr recombinase" evidence="2">
    <location>
        <begin position="32"/>
        <end position="242"/>
    </location>
</feature>
<dbReference type="Pfam" id="PF00589">
    <property type="entry name" value="Phage_integrase"/>
    <property type="match status" value="1"/>
</dbReference>
<dbReference type="InterPro" id="IPR011010">
    <property type="entry name" value="DNA_brk_join_enz"/>
</dbReference>
<gene>
    <name evidence="3" type="ORF">ACFFLI_01515</name>
</gene>
<comment type="caution">
    <text evidence="3">The sequence shown here is derived from an EMBL/GenBank/DDBJ whole genome shotgun (WGS) entry which is preliminary data.</text>
</comment>
<keyword evidence="1" id="KW-0233">DNA recombination</keyword>
<reference evidence="3 4" key="1">
    <citation type="submission" date="2024-09" db="EMBL/GenBank/DDBJ databases">
        <authorList>
            <person name="Sun Q."/>
            <person name="Mori K."/>
        </authorList>
    </citation>
    <scope>NUCLEOTIDE SEQUENCE [LARGE SCALE GENOMIC DNA]</scope>
    <source>
        <strain evidence="3 4">TBRC 4576</strain>
    </source>
</reference>
<evidence type="ECO:0000256" key="1">
    <source>
        <dbReference type="ARBA" id="ARBA00023172"/>
    </source>
</evidence>
<sequence>MGIIEKNNIREMQLSNLIVNPTRSQTTKHKQIIHQVYSQKELKFIVTELATDETVPHWFYNFVVIMANTGLRDQEMAALDINNSVNLKEQYLQIDKAITGVKGQRKRLGPTKNGVHRRVYFNNIVKETIIDQIKVIKRLMAKHADYGWQETPNSEKLYFLFAHGNGLPFAVPYLGRRWTTAIADHPDIPKYSLYSLRHTYATLMYKKTQDAPTVAKSLGHTVATFLRYYVDALDEDQKQLSNIDLIILDDD</sequence>
<proteinExistence type="predicted"/>
<organism evidence="3 4">
    <name type="scientific">Lactiplantibacillus modestisalitolerans</name>
    <dbReference type="NCBI Taxonomy" id="1457219"/>
    <lineage>
        <taxon>Bacteria</taxon>
        <taxon>Bacillati</taxon>
        <taxon>Bacillota</taxon>
        <taxon>Bacilli</taxon>
        <taxon>Lactobacillales</taxon>
        <taxon>Lactobacillaceae</taxon>
        <taxon>Lactiplantibacillus</taxon>
    </lineage>
</organism>
<dbReference type="EMBL" id="JBHLZY010000004">
    <property type="protein sequence ID" value="MFB9768546.1"/>
    <property type="molecule type" value="Genomic_DNA"/>
</dbReference>
<keyword evidence="4" id="KW-1185">Reference proteome</keyword>